<dbReference type="EMBL" id="FNET01000016">
    <property type="protein sequence ID" value="SDM07634.1"/>
    <property type="molecule type" value="Genomic_DNA"/>
</dbReference>
<dbReference type="InterPro" id="IPR029787">
    <property type="entry name" value="Nucleotide_cyclase"/>
</dbReference>
<dbReference type="PANTHER" id="PTHR44757:SF2">
    <property type="entry name" value="BIOFILM ARCHITECTURE MAINTENANCE PROTEIN MBAA"/>
    <property type="match status" value="1"/>
</dbReference>
<dbReference type="Gene3D" id="3.20.20.450">
    <property type="entry name" value="EAL domain"/>
    <property type="match status" value="1"/>
</dbReference>
<dbReference type="SUPFAM" id="SSF55073">
    <property type="entry name" value="Nucleotide cyclase"/>
    <property type="match status" value="1"/>
</dbReference>
<name>A0A1G9Q988_9PSEU</name>
<reference evidence="5" key="1">
    <citation type="submission" date="2016-10" db="EMBL/GenBank/DDBJ databases">
        <authorList>
            <person name="Varghese N."/>
            <person name="Submissions S."/>
        </authorList>
    </citation>
    <scope>NUCLEOTIDE SEQUENCE [LARGE SCALE GENOMIC DNA]</scope>
    <source>
        <strain evidence="5">DSM 44796</strain>
    </source>
</reference>
<dbReference type="CDD" id="cd01949">
    <property type="entry name" value="GGDEF"/>
    <property type="match status" value="1"/>
</dbReference>
<protein>
    <submittedName>
        <fullName evidence="4">PAS domain S-box-containing protein/diguanylate cyclase (GGDEF) domain-containing protein</fullName>
    </submittedName>
</protein>
<dbReference type="Gene3D" id="3.30.450.20">
    <property type="entry name" value="PAS domain"/>
    <property type="match status" value="1"/>
</dbReference>
<dbReference type="InterPro" id="IPR043128">
    <property type="entry name" value="Rev_trsase/Diguanyl_cyclase"/>
</dbReference>
<dbReference type="Pfam" id="PF00563">
    <property type="entry name" value="EAL"/>
    <property type="match status" value="1"/>
</dbReference>
<dbReference type="InterPro" id="IPR013656">
    <property type="entry name" value="PAS_4"/>
</dbReference>
<dbReference type="Pfam" id="PF00990">
    <property type="entry name" value="GGDEF"/>
    <property type="match status" value="1"/>
</dbReference>
<evidence type="ECO:0000313" key="5">
    <source>
        <dbReference type="Proteomes" id="UP000199682"/>
    </source>
</evidence>
<dbReference type="Proteomes" id="UP000199682">
    <property type="component" value="Unassembled WGS sequence"/>
</dbReference>
<dbReference type="InterPro" id="IPR035919">
    <property type="entry name" value="EAL_sf"/>
</dbReference>
<gene>
    <name evidence="4" type="ORF">SAMN04488074_11673</name>
</gene>
<dbReference type="SMART" id="SM00267">
    <property type="entry name" value="GGDEF"/>
    <property type="match status" value="1"/>
</dbReference>
<dbReference type="Gene3D" id="3.30.70.270">
    <property type="match status" value="1"/>
</dbReference>
<dbReference type="PROSITE" id="PS50887">
    <property type="entry name" value="GGDEF"/>
    <property type="match status" value="1"/>
</dbReference>
<dbReference type="InterPro" id="IPR001633">
    <property type="entry name" value="EAL_dom"/>
</dbReference>
<dbReference type="SUPFAM" id="SSF141868">
    <property type="entry name" value="EAL domain-like"/>
    <property type="match status" value="1"/>
</dbReference>
<dbReference type="AlphaFoldDB" id="A0A1G9Q988"/>
<dbReference type="NCBIfam" id="TIGR00229">
    <property type="entry name" value="sensory_box"/>
    <property type="match status" value="1"/>
</dbReference>
<dbReference type="CDD" id="cd00130">
    <property type="entry name" value="PAS"/>
    <property type="match status" value="1"/>
</dbReference>
<accession>A0A1G9Q988</accession>
<dbReference type="InterPro" id="IPR052155">
    <property type="entry name" value="Biofilm_reg_signaling"/>
</dbReference>
<evidence type="ECO:0000313" key="4">
    <source>
        <dbReference type="EMBL" id="SDM07634.1"/>
    </source>
</evidence>
<dbReference type="SUPFAM" id="SSF55785">
    <property type="entry name" value="PYP-like sensor domain (PAS domain)"/>
    <property type="match status" value="1"/>
</dbReference>
<dbReference type="CDD" id="cd01948">
    <property type="entry name" value="EAL"/>
    <property type="match status" value="1"/>
</dbReference>
<feature type="domain" description="PAC" evidence="1">
    <location>
        <begin position="232"/>
        <end position="284"/>
    </location>
</feature>
<dbReference type="InterPro" id="IPR035965">
    <property type="entry name" value="PAS-like_dom_sf"/>
</dbReference>
<evidence type="ECO:0000259" key="2">
    <source>
        <dbReference type="PROSITE" id="PS50883"/>
    </source>
</evidence>
<dbReference type="InterPro" id="IPR000014">
    <property type="entry name" value="PAS"/>
</dbReference>
<dbReference type="SMART" id="SM00052">
    <property type="entry name" value="EAL"/>
    <property type="match status" value="1"/>
</dbReference>
<organism evidence="4 5">
    <name type="scientific">Lentzea albidocapillata subsp. violacea</name>
    <dbReference type="NCBI Taxonomy" id="128104"/>
    <lineage>
        <taxon>Bacteria</taxon>
        <taxon>Bacillati</taxon>
        <taxon>Actinomycetota</taxon>
        <taxon>Actinomycetes</taxon>
        <taxon>Pseudonocardiales</taxon>
        <taxon>Pseudonocardiaceae</taxon>
        <taxon>Lentzea</taxon>
    </lineage>
</organism>
<dbReference type="PROSITE" id="PS50113">
    <property type="entry name" value="PAC"/>
    <property type="match status" value="1"/>
</dbReference>
<dbReference type="InterPro" id="IPR000160">
    <property type="entry name" value="GGDEF_dom"/>
</dbReference>
<proteinExistence type="predicted"/>
<evidence type="ECO:0000259" key="1">
    <source>
        <dbReference type="PROSITE" id="PS50113"/>
    </source>
</evidence>
<dbReference type="NCBIfam" id="TIGR00254">
    <property type="entry name" value="GGDEF"/>
    <property type="match status" value="1"/>
</dbReference>
<feature type="domain" description="GGDEF" evidence="3">
    <location>
        <begin position="315"/>
        <end position="449"/>
    </location>
</feature>
<evidence type="ECO:0000259" key="3">
    <source>
        <dbReference type="PROSITE" id="PS50887"/>
    </source>
</evidence>
<dbReference type="PANTHER" id="PTHR44757">
    <property type="entry name" value="DIGUANYLATE CYCLASE DGCP"/>
    <property type="match status" value="1"/>
</dbReference>
<dbReference type="PROSITE" id="PS50883">
    <property type="entry name" value="EAL"/>
    <property type="match status" value="1"/>
</dbReference>
<sequence length="701" mass="76054">MTKPSRRPDAVPPEGAAAVRAREALSRKWSYLLSSVVVVALSRDELDAELGAQLDALCAALHSEPFDPAPFEEVGERLVALGYVNEPGLKRTVDVLGKGLLTLEEFRSSDRHTVRVVGGIGALTCGFTAARARAILDQQESMQRSLLKAAHDAQRDQRQSEAKFEGIASSSTNGILIVGLDGRLAWGNESIGVIIGRAPEPGTRLAELIAPNSIVVFREMMERVLSERGEFEREPMQLVCGDGDFAKVTLTASLLRDDDGKPSHVLVMADDDTELALLQGELRRQSLHDVLTGLPNRQFFTTHLETVLRRADPEFGVTIFHLDLDAFGLVCNSLGARVGEHLLQHVARRLRALMSHEKAMVARFDGDEFGIVVENTSLTPDVATTMATINADLGEPTYVDGHGLAVSVSAGVVHRPSPGVDPVELLRTADLALRQAKRDRRGQWELFHTNEDAAGRRDAALAVVMPGAWEQGDIGVVYRPVRELATGDLAGVEALLHWDLSDRCAALADQSGLILPMGEWLIRIATGQAQWWRQRGELDQQFGVRLTHHQSTDADLVSRVSKVLEETGMPAARLTLTMPVGVLGVADAADNLGTLADMGVRIALDDFGLGPRDLAWLSALPVVSVLVPKDLVHRQDPRSAALIPAVHDLGVNICVDGIETAEQEKWWQEAGADLAIGAHYGSPRDAGEFLRKFSQGRAATR</sequence>
<dbReference type="InterPro" id="IPR000700">
    <property type="entry name" value="PAS-assoc_C"/>
</dbReference>
<dbReference type="Pfam" id="PF08448">
    <property type="entry name" value="PAS_4"/>
    <property type="match status" value="1"/>
</dbReference>
<feature type="domain" description="EAL" evidence="2">
    <location>
        <begin position="458"/>
        <end position="697"/>
    </location>
</feature>